<feature type="region of interest" description="Disordered" evidence="4">
    <location>
        <begin position="503"/>
        <end position="530"/>
    </location>
</feature>
<keyword evidence="3" id="KW-0175">Coiled coil</keyword>
<dbReference type="Gene3D" id="3.10.50.40">
    <property type="match status" value="1"/>
</dbReference>
<dbReference type="Gene3D" id="3.90.780.10">
    <property type="entry name" value="5'-Nucleotidase, C-terminal domain"/>
    <property type="match status" value="1"/>
</dbReference>
<dbReference type="Pfam" id="PF00254">
    <property type="entry name" value="FKBP_C"/>
    <property type="match status" value="1"/>
</dbReference>
<evidence type="ECO:0000313" key="7">
    <source>
        <dbReference type="Proteomes" id="UP000186817"/>
    </source>
</evidence>
<dbReference type="EC" id="5.2.1.8" evidence="2"/>
<keyword evidence="2" id="KW-0697">Rotamase</keyword>
<dbReference type="OrthoDB" id="415583at2759"/>
<evidence type="ECO:0000259" key="5">
    <source>
        <dbReference type="PROSITE" id="PS50059"/>
    </source>
</evidence>
<gene>
    <name evidence="6" type="primary">MIP</name>
    <name evidence="6" type="ORF">AK812_SmicGene17836</name>
</gene>
<dbReference type="PANTHER" id="PTHR11575">
    <property type="entry name" value="5'-NUCLEOTIDASE-RELATED"/>
    <property type="match status" value="1"/>
</dbReference>
<dbReference type="GO" id="GO:0016787">
    <property type="term" value="F:hydrolase activity"/>
    <property type="evidence" value="ECO:0007669"/>
    <property type="project" value="InterPro"/>
</dbReference>
<dbReference type="SUPFAM" id="SSF55816">
    <property type="entry name" value="5'-nucleotidase (syn. UDP-sugar hydrolase), C-terminal domain"/>
    <property type="match status" value="1"/>
</dbReference>
<dbReference type="GO" id="GO:0003755">
    <property type="term" value="F:peptidyl-prolyl cis-trans isomerase activity"/>
    <property type="evidence" value="ECO:0007669"/>
    <property type="project" value="UniProtKB-KW"/>
</dbReference>
<keyword evidence="7" id="KW-1185">Reference proteome</keyword>
<dbReference type="InterPro" id="IPR029052">
    <property type="entry name" value="Metallo-depent_PP-like"/>
</dbReference>
<dbReference type="Pfam" id="PF01346">
    <property type="entry name" value="FKBP_N"/>
    <property type="match status" value="1"/>
</dbReference>
<organism evidence="6 7">
    <name type="scientific">Symbiodinium microadriaticum</name>
    <name type="common">Dinoflagellate</name>
    <name type="synonym">Zooxanthella microadriatica</name>
    <dbReference type="NCBI Taxonomy" id="2951"/>
    <lineage>
        <taxon>Eukaryota</taxon>
        <taxon>Sar</taxon>
        <taxon>Alveolata</taxon>
        <taxon>Dinophyceae</taxon>
        <taxon>Suessiales</taxon>
        <taxon>Symbiodiniaceae</taxon>
        <taxon>Symbiodinium</taxon>
    </lineage>
</organism>
<dbReference type="SUPFAM" id="SSF56300">
    <property type="entry name" value="Metallo-dependent phosphatases"/>
    <property type="match status" value="1"/>
</dbReference>
<comment type="catalytic activity">
    <reaction evidence="2">
        <text>[protein]-peptidylproline (omega=180) = [protein]-peptidylproline (omega=0)</text>
        <dbReference type="Rhea" id="RHEA:16237"/>
        <dbReference type="Rhea" id="RHEA-COMP:10747"/>
        <dbReference type="Rhea" id="RHEA-COMP:10748"/>
        <dbReference type="ChEBI" id="CHEBI:83833"/>
        <dbReference type="ChEBI" id="CHEBI:83834"/>
        <dbReference type="EC" id="5.2.1.8"/>
    </reaction>
</comment>
<dbReference type="InterPro" id="IPR006179">
    <property type="entry name" value="5_nucleotidase/apyrase"/>
</dbReference>
<dbReference type="InterPro" id="IPR001179">
    <property type="entry name" value="PPIase_FKBP_dom"/>
</dbReference>
<reference evidence="6 7" key="1">
    <citation type="submission" date="2016-02" db="EMBL/GenBank/DDBJ databases">
        <title>Genome analysis of coral dinoflagellate symbionts highlights evolutionary adaptations to a symbiotic lifestyle.</title>
        <authorList>
            <person name="Aranda M."/>
            <person name="Li Y."/>
            <person name="Liew Y.J."/>
            <person name="Baumgarten S."/>
            <person name="Simakov O."/>
            <person name="Wilson M."/>
            <person name="Piel J."/>
            <person name="Ashoor H."/>
            <person name="Bougouffa S."/>
            <person name="Bajic V.B."/>
            <person name="Ryu T."/>
            <person name="Ravasi T."/>
            <person name="Bayer T."/>
            <person name="Micklem G."/>
            <person name="Kim H."/>
            <person name="Bhak J."/>
            <person name="Lajeunesse T.C."/>
            <person name="Voolstra C.R."/>
        </authorList>
    </citation>
    <scope>NUCLEOTIDE SEQUENCE [LARGE SCALE GENOMIC DNA]</scope>
    <source>
        <strain evidence="6 7">CCMP2467</strain>
    </source>
</reference>
<dbReference type="InterPro" id="IPR008334">
    <property type="entry name" value="5'-Nucleotdase_C"/>
</dbReference>
<dbReference type="GO" id="GO:0009166">
    <property type="term" value="P:nucleotide catabolic process"/>
    <property type="evidence" value="ECO:0007669"/>
    <property type="project" value="InterPro"/>
</dbReference>
<feature type="compositionally biased region" description="Low complexity" evidence="4">
    <location>
        <begin position="509"/>
        <end position="518"/>
    </location>
</feature>
<dbReference type="InterPro" id="IPR000774">
    <property type="entry name" value="PPIase_FKBP_N"/>
</dbReference>
<dbReference type="Pfam" id="PF02872">
    <property type="entry name" value="5_nucleotid_C"/>
    <property type="match status" value="1"/>
</dbReference>
<feature type="domain" description="PPIase FKBP-type" evidence="5">
    <location>
        <begin position="992"/>
        <end position="1087"/>
    </location>
</feature>
<evidence type="ECO:0000256" key="1">
    <source>
        <dbReference type="ARBA" id="ARBA00006654"/>
    </source>
</evidence>
<dbReference type="Pfam" id="PF21771">
    <property type="entry name" value="CFAP58_CC"/>
    <property type="match status" value="1"/>
</dbReference>
<evidence type="ECO:0000313" key="6">
    <source>
        <dbReference type="EMBL" id="OLP99581.1"/>
    </source>
</evidence>
<dbReference type="InterPro" id="IPR046357">
    <property type="entry name" value="PPIase_dom_sf"/>
</dbReference>
<dbReference type="PANTHER" id="PTHR11575:SF48">
    <property type="entry name" value="5'-NUCLEOTIDASE"/>
    <property type="match status" value="1"/>
</dbReference>
<feature type="compositionally biased region" description="Basic and acidic residues" evidence="4">
    <location>
        <begin position="519"/>
        <end position="530"/>
    </location>
</feature>
<feature type="coiled-coil region" evidence="3">
    <location>
        <begin position="662"/>
        <end position="782"/>
    </location>
</feature>
<dbReference type="InterPro" id="IPR049270">
    <property type="entry name" value="CFAP58_CC"/>
</dbReference>
<dbReference type="GO" id="GO:0006457">
    <property type="term" value="P:protein folding"/>
    <property type="evidence" value="ECO:0007669"/>
    <property type="project" value="InterPro"/>
</dbReference>
<proteinExistence type="inferred from homology"/>
<dbReference type="Proteomes" id="UP000186817">
    <property type="component" value="Unassembled WGS sequence"/>
</dbReference>
<evidence type="ECO:0000256" key="3">
    <source>
        <dbReference type="SAM" id="Coils"/>
    </source>
</evidence>
<dbReference type="EMBL" id="LSRX01000356">
    <property type="protein sequence ID" value="OLP99581.1"/>
    <property type="molecule type" value="Genomic_DNA"/>
</dbReference>
<comment type="similarity">
    <text evidence="1">Belongs to the 5'-nucleotidase family.</text>
</comment>
<evidence type="ECO:0000256" key="4">
    <source>
        <dbReference type="SAM" id="MobiDB-lite"/>
    </source>
</evidence>
<protein>
    <recommendedName>
        <fullName evidence="2">peptidylprolyl isomerase</fullName>
        <ecNumber evidence="2">5.2.1.8</ecNumber>
    </recommendedName>
</protein>
<dbReference type="AlphaFoldDB" id="A0A1Q9DWP1"/>
<dbReference type="PROSITE" id="PS50059">
    <property type="entry name" value="FKBP_PPIASE"/>
    <property type="match status" value="1"/>
</dbReference>
<dbReference type="SUPFAM" id="SSF54534">
    <property type="entry name" value="FKBP-like"/>
    <property type="match status" value="1"/>
</dbReference>
<evidence type="ECO:0000256" key="2">
    <source>
        <dbReference type="PROSITE-ProRule" id="PRU00277"/>
    </source>
</evidence>
<keyword evidence="2" id="KW-0413">Isomerase</keyword>
<accession>A0A1Q9DWP1</accession>
<sequence>MSCFSGCFAFARSADLGPNPTLRILTANDVYKPERFGAVKTLSESLSGLSATKLVLPGDLLGGSLFANVHRGESVVDVLNAINVDYCVLGNHEFDYGAERTKELMSQSKFPWLGSNVRETAGPAPEKPLFHNTMDHDTFDIPLPDGGSVKVGVFGLCTPATPQLSQPGKNVIFEQPHEHADRCVKELKGMGCALESRQVAATRNADHLGVLDLFLQRSGGKGSLEINHSFKFLTTSMAAAHPSVLQVVDKWQASKTDQEEEEVLCMIGDVELSSRTNELRTRENAFGCLVADAMRWTYREQGCQAAIINGGFIRQDRSYPAHTALTKTHVSEEMPFTKRVALLRLTGRALRQGLEEMLRPPPPTSSFPHVSEGLHVVYSPSAPALSRIQKLEIDGKEVDPDLEYLIAVSEFYILVAGDGVETFHTAPVQHMKESLIREHVVAYLHTRETVSGALPRRVELGLRLKYEQAVATRNFTGTQLIDRNDELCILWEKANIQEKLLKKGESDIPPAATAAQPQPREKQEKSEFEKHLESLDGDQGMPGIALNMQQEFDFGADDLMDGSLAQAADISSASASGNQPKRVKLKQRDEDLSMVPEVEAAAQNLKRKFERMCAICMKVAAIKKFLFCKPCKRDVQACRAAAEKEGRLNDWNRLTKTPEDVLNNELRISEKVKDAMQRKEEEIRSLKIDLGEVQRQLIVVRGKMPEVESLAESVAQLREKVASVRKASEEMSRELENPKSSLRKWRKLGGEDLDQETLRVKIQDLQERLNDKKEALLEKELILEEVTALSEKLRNQALDGRQGTLELSQKCGSVVAAPHRGGVVQGRSGPSMTEAAVECRERQLGEELRSILEEADTQWRLLEQRLDEVQAQTLLQNAEDLEKKFGIQPAELSNASEGGFAWKVRGRLQLLALFDGFRVAVGSRRSQTGSEAAMRYYLTVALLLPCALAGTNEVGKKFLEENAKREGVVTLPSGLQYKVLREGHGEKSPLVGTPCECHYAGTTPSLTPDAIDKEESQWTEFDSSYKRGSPTTFAPNQVIKGWTEAMQLMVEGRIPEEVALTICAANLTAKIKGGDVLIFNMEIMKIKGESKPAERCDVETLKGCNDKAKSYIEKQNKGTVEKRKAELKRLQGMTGNDMKEDNKNWLMSRIGLLKKLTAKDEL</sequence>
<dbReference type="InterPro" id="IPR036907">
    <property type="entry name" value="5'-Nucleotdase_C_sf"/>
</dbReference>
<dbReference type="Gene3D" id="3.60.21.10">
    <property type="match status" value="1"/>
</dbReference>
<comment type="caution">
    <text evidence="6">The sequence shown here is derived from an EMBL/GenBank/DDBJ whole genome shotgun (WGS) entry which is preliminary data.</text>
</comment>
<name>A0A1Q9DWP1_SYMMI</name>